<sequence>SNYLTIGISTSLINVLGKSFIDYVAVVISINQFESKFTCPHLKINWSTFSIVQEAAG</sequence>
<accession>A0A0K2V4Z7</accession>
<feature type="non-terminal residue" evidence="1">
    <location>
        <position position="1"/>
    </location>
</feature>
<evidence type="ECO:0000313" key="1">
    <source>
        <dbReference type="EMBL" id="CDW45365.1"/>
    </source>
</evidence>
<proteinExistence type="predicted"/>
<protein>
    <submittedName>
        <fullName evidence="1">Uncharacterized protein</fullName>
    </submittedName>
</protein>
<dbReference type="EMBL" id="HACA01028004">
    <property type="protein sequence ID" value="CDW45365.1"/>
    <property type="molecule type" value="Transcribed_RNA"/>
</dbReference>
<reference evidence="1" key="1">
    <citation type="submission" date="2014-05" db="EMBL/GenBank/DDBJ databases">
        <authorList>
            <person name="Chronopoulou M."/>
        </authorList>
    </citation>
    <scope>NUCLEOTIDE SEQUENCE</scope>
    <source>
        <tissue evidence="1">Whole organism</tissue>
    </source>
</reference>
<dbReference type="AlphaFoldDB" id="A0A0K2V4Z7"/>
<name>A0A0K2V4Z7_LEPSM</name>
<organism evidence="1">
    <name type="scientific">Lepeophtheirus salmonis</name>
    <name type="common">Salmon louse</name>
    <name type="synonym">Caligus salmonis</name>
    <dbReference type="NCBI Taxonomy" id="72036"/>
    <lineage>
        <taxon>Eukaryota</taxon>
        <taxon>Metazoa</taxon>
        <taxon>Ecdysozoa</taxon>
        <taxon>Arthropoda</taxon>
        <taxon>Crustacea</taxon>
        <taxon>Multicrustacea</taxon>
        <taxon>Hexanauplia</taxon>
        <taxon>Copepoda</taxon>
        <taxon>Siphonostomatoida</taxon>
        <taxon>Caligidae</taxon>
        <taxon>Lepeophtheirus</taxon>
    </lineage>
</organism>